<feature type="compositionally biased region" description="Polar residues" evidence="1">
    <location>
        <begin position="99"/>
        <end position="116"/>
    </location>
</feature>
<reference evidence="2" key="2">
    <citation type="submission" date="2023-05" db="EMBL/GenBank/DDBJ databases">
        <authorList>
            <consortium name="Lawrence Berkeley National Laboratory"/>
            <person name="Steindorff A."/>
            <person name="Hensen N."/>
            <person name="Bonometti L."/>
            <person name="Westerberg I."/>
            <person name="Brannstrom I.O."/>
            <person name="Guillou S."/>
            <person name="Cros-Aarteil S."/>
            <person name="Calhoun S."/>
            <person name="Haridas S."/>
            <person name="Kuo A."/>
            <person name="Mondo S."/>
            <person name="Pangilinan J."/>
            <person name="Riley R."/>
            <person name="Labutti K."/>
            <person name="Andreopoulos B."/>
            <person name="Lipzen A."/>
            <person name="Chen C."/>
            <person name="Yanf M."/>
            <person name="Daum C."/>
            <person name="Ng V."/>
            <person name="Clum A."/>
            <person name="Ohm R."/>
            <person name="Martin F."/>
            <person name="Silar P."/>
            <person name="Natvig D."/>
            <person name="Lalanne C."/>
            <person name="Gautier V."/>
            <person name="Ament-Velasquez S.L."/>
            <person name="Kruys A."/>
            <person name="Hutchinson M.I."/>
            <person name="Powell A.J."/>
            <person name="Barry K."/>
            <person name="Miller A.N."/>
            <person name="Grigoriev I.V."/>
            <person name="Debuchy R."/>
            <person name="Gladieux P."/>
            <person name="Thoren M.H."/>
            <person name="Johannesson H."/>
        </authorList>
    </citation>
    <scope>NUCLEOTIDE SEQUENCE</scope>
    <source>
        <strain evidence="2">PSN293</strain>
    </source>
</reference>
<feature type="region of interest" description="Disordered" evidence="1">
    <location>
        <begin position="47"/>
        <end position="67"/>
    </location>
</feature>
<feature type="region of interest" description="Disordered" evidence="1">
    <location>
        <begin position="96"/>
        <end position="118"/>
    </location>
</feature>
<dbReference type="EMBL" id="MU858192">
    <property type="protein sequence ID" value="KAK4209834.1"/>
    <property type="molecule type" value="Genomic_DNA"/>
</dbReference>
<organism evidence="2 3">
    <name type="scientific">Rhypophila decipiens</name>
    <dbReference type="NCBI Taxonomy" id="261697"/>
    <lineage>
        <taxon>Eukaryota</taxon>
        <taxon>Fungi</taxon>
        <taxon>Dikarya</taxon>
        <taxon>Ascomycota</taxon>
        <taxon>Pezizomycotina</taxon>
        <taxon>Sordariomycetes</taxon>
        <taxon>Sordariomycetidae</taxon>
        <taxon>Sordariales</taxon>
        <taxon>Naviculisporaceae</taxon>
        <taxon>Rhypophila</taxon>
    </lineage>
</organism>
<evidence type="ECO:0000313" key="2">
    <source>
        <dbReference type="EMBL" id="KAK4209834.1"/>
    </source>
</evidence>
<name>A0AAN6XZX5_9PEZI</name>
<evidence type="ECO:0000313" key="3">
    <source>
        <dbReference type="Proteomes" id="UP001301769"/>
    </source>
</evidence>
<gene>
    <name evidence="2" type="ORF">QBC37DRAFT_403952</name>
</gene>
<dbReference type="Proteomes" id="UP001301769">
    <property type="component" value="Unassembled WGS sequence"/>
</dbReference>
<dbReference type="AlphaFoldDB" id="A0AAN6XZX5"/>
<comment type="caution">
    <text evidence="2">The sequence shown here is derived from an EMBL/GenBank/DDBJ whole genome shotgun (WGS) entry which is preliminary data.</text>
</comment>
<protein>
    <submittedName>
        <fullName evidence="2">Uncharacterized protein</fullName>
    </submittedName>
</protein>
<proteinExistence type="predicted"/>
<accession>A0AAN6XZX5</accession>
<sequence>MRELTVADAAFLLLCTSKHGSFQLSLSTEIGLYLDFTSDGTITASLEKPKPPLGLGRRQSATPITPISPIRNSIDAMMLTPTSSAAPEFPTFTPANGFVRSNTPPHTPDADSNPSLSLRGRKPLQVKTIHPPTFPATEPTPPASPVQNKSLPRYKYIITPSLHAKGQGLLSASKSTYIFYAPDWPHDPRSRTLSSISKFHDAKTPRRSQDTIETPGEIIVCEEDLEARYSSSISSSNSPSSGSNWLDSYLDWVSRSKRACARQRRREARRASRAVHYGCASNGHYTQMAVTENVKDTPIEKKGLKGPFKDEGESILWIVEGLLLAVWLSLQGDCSGVEYAPWGGEVYTLDKATVGKVIRGVLDGLNWC</sequence>
<keyword evidence="3" id="KW-1185">Reference proteome</keyword>
<reference evidence="2" key="1">
    <citation type="journal article" date="2023" name="Mol. Phylogenet. Evol.">
        <title>Genome-scale phylogeny and comparative genomics of the fungal order Sordariales.</title>
        <authorList>
            <person name="Hensen N."/>
            <person name="Bonometti L."/>
            <person name="Westerberg I."/>
            <person name="Brannstrom I.O."/>
            <person name="Guillou S."/>
            <person name="Cros-Aarteil S."/>
            <person name="Calhoun S."/>
            <person name="Haridas S."/>
            <person name="Kuo A."/>
            <person name="Mondo S."/>
            <person name="Pangilinan J."/>
            <person name="Riley R."/>
            <person name="LaButti K."/>
            <person name="Andreopoulos B."/>
            <person name="Lipzen A."/>
            <person name="Chen C."/>
            <person name="Yan M."/>
            <person name="Daum C."/>
            <person name="Ng V."/>
            <person name="Clum A."/>
            <person name="Steindorff A."/>
            <person name="Ohm R.A."/>
            <person name="Martin F."/>
            <person name="Silar P."/>
            <person name="Natvig D.O."/>
            <person name="Lalanne C."/>
            <person name="Gautier V."/>
            <person name="Ament-Velasquez S.L."/>
            <person name="Kruys A."/>
            <person name="Hutchinson M.I."/>
            <person name="Powell A.J."/>
            <person name="Barry K."/>
            <person name="Miller A.N."/>
            <person name="Grigoriev I.V."/>
            <person name="Debuchy R."/>
            <person name="Gladieux P."/>
            <person name="Hiltunen Thoren M."/>
            <person name="Johannesson H."/>
        </authorList>
    </citation>
    <scope>NUCLEOTIDE SEQUENCE</scope>
    <source>
        <strain evidence="2">PSN293</strain>
    </source>
</reference>
<evidence type="ECO:0000256" key="1">
    <source>
        <dbReference type="SAM" id="MobiDB-lite"/>
    </source>
</evidence>